<sequence>MSFTEEASVTSGYHTCSVTRSLTFSHTRSLAHDCVPFTRGDGNSKQIRQKIETDTASESRPHNVKVSKGDMIKAHCNSAPKVMNRYVGSNQNPSLSKHEVNSVKEDKKGNNNVLEHQCSTKSTKPPLRRRLRYKNFTRNPEFVLFRNKESVLLATESASAASDSKMVKVSGSEIADAQVTPALDSNRSPQDLAHDYLTPRPTQTAPGDLTNHLTARISQLQRLRGYGGVEIANLGLQHYCLELKERHRHQQSYDWPNFLRHDNSCQNHPCYDNFENKRHRRTTGRKVTPPGAMYRSGQNPPPRGKARIKNRHTGTKQRGTASSTGNTSYRTSSTAVCYPNKFDNTSRGYRNTIEKDLHDYPTKFDKDSPNSRRPTDANKSSPRVPHTARSKSCPGGTPHLVHHPSCPGLQQPRAHTQGRPRRHNQGFSSSTLEGSTLSEALKARLAFNNMRLVHNSRQGAFSKFYFSRVTPPVSNTREPSEAPDVPGGEDLQADTGESSESSEAPAVLEFVQPSPMSAADRDPSGCRREDRQVRRHSVLSSLMTPHELTLTSPDHREAKITDGNDVMLMGAACRIEPARVRPVPPPIDYPELILKPR</sequence>
<dbReference type="OrthoDB" id="10648077at2759"/>
<reference evidence="2 3" key="1">
    <citation type="submission" date="2019-01" db="EMBL/GenBank/DDBJ databases">
        <title>A draft genome assembly of the solar-powered sea slug Elysia chlorotica.</title>
        <authorList>
            <person name="Cai H."/>
            <person name="Li Q."/>
            <person name="Fang X."/>
            <person name="Li J."/>
            <person name="Curtis N.E."/>
            <person name="Altenburger A."/>
            <person name="Shibata T."/>
            <person name="Feng M."/>
            <person name="Maeda T."/>
            <person name="Schwartz J.A."/>
            <person name="Shigenobu S."/>
            <person name="Lundholm N."/>
            <person name="Nishiyama T."/>
            <person name="Yang H."/>
            <person name="Hasebe M."/>
            <person name="Li S."/>
            <person name="Pierce S.K."/>
            <person name="Wang J."/>
        </authorList>
    </citation>
    <scope>NUCLEOTIDE SEQUENCE [LARGE SCALE GENOMIC DNA]</scope>
    <source>
        <strain evidence="2">EC2010</strain>
        <tissue evidence="2">Whole organism of an adult</tissue>
    </source>
</reference>
<feature type="compositionally biased region" description="Basic and acidic residues" evidence="1">
    <location>
        <begin position="519"/>
        <end position="532"/>
    </location>
</feature>
<dbReference type="Proteomes" id="UP000271974">
    <property type="component" value="Unassembled WGS sequence"/>
</dbReference>
<dbReference type="AlphaFoldDB" id="A0A3S1HVZ0"/>
<feature type="region of interest" description="Disordered" evidence="1">
    <location>
        <begin position="179"/>
        <end position="208"/>
    </location>
</feature>
<accession>A0A3S1HVZ0</accession>
<protein>
    <submittedName>
        <fullName evidence="2">Uncharacterized protein</fullName>
    </submittedName>
</protein>
<proteinExistence type="predicted"/>
<feature type="region of interest" description="Disordered" evidence="1">
    <location>
        <begin position="272"/>
        <end position="433"/>
    </location>
</feature>
<feature type="compositionally biased region" description="Polar residues" evidence="1">
    <location>
        <begin position="316"/>
        <end position="335"/>
    </location>
</feature>
<dbReference type="EMBL" id="RQTK01000117">
    <property type="protein sequence ID" value="RUS87177.1"/>
    <property type="molecule type" value="Genomic_DNA"/>
</dbReference>
<keyword evidence="3" id="KW-1185">Reference proteome</keyword>
<name>A0A3S1HVZ0_ELYCH</name>
<comment type="caution">
    <text evidence="2">The sequence shown here is derived from an EMBL/GenBank/DDBJ whole genome shotgun (WGS) entry which is preliminary data.</text>
</comment>
<feature type="compositionally biased region" description="Basic and acidic residues" evidence="1">
    <location>
        <begin position="352"/>
        <end position="376"/>
    </location>
</feature>
<organism evidence="2 3">
    <name type="scientific">Elysia chlorotica</name>
    <name type="common">Eastern emerald elysia</name>
    <name type="synonym">Sea slug</name>
    <dbReference type="NCBI Taxonomy" id="188477"/>
    <lineage>
        <taxon>Eukaryota</taxon>
        <taxon>Metazoa</taxon>
        <taxon>Spiralia</taxon>
        <taxon>Lophotrochozoa</taxon>
        <taxon>Mollusca</taxon>
        <taxon>Gastropoda</taxon>
        <taxon>Heterobranchia</taxon>
        <taxon>Euthyneura</taxon>
        <taxon>Panpulmonata</taxon>
        <taxon>Sacoglossa</taxon>
        <taxon>Placobranchoidea</taxon>
        <taxon>Plakobranchidae</taxon>
        <taxon>Elysia</taxon>
    </lineage>
</organism>
<evidence type="ECO:0000256" key="1">
    <source>
        <dbReference type="SAM" id="MobiDB-lite"/>
    </source>
</evidence>
<feature type="compositionally biased region" description="Basic residues" evidence="1">
    <location>
        <begin position="304"/>
        <end position="315"/>
    </location>
</feature>
<evidence type="ECO:0000313" key="2">
    <source>
        <dbReference type="EMBL" id="RUS87177.1"/>
    </source>
</evidence>
<feature type="region of interest" description="Disordered" evidence="1">
    <location>
        <begin position="471"/>
        <end position="537"/>
    </location>
</feature>
<evidence type="ECO:0000313" key="3">
    <source>
        <dbReference type="Proteomes" id="UP000271974"/>
    </source>
</evidence>
<gene>
    <name evidence="2" type="ORF">EGW08_005017</name>
</gene>